<dbReference type="GO" id="GO:0016491">
    <property type="term" value="F:oxidoreductase activity"/>
    <property type="evidence" value="ECO:0007669"/>
    <property type="project" value="UniProtKB-KW"/>
</dbReference>
<name>A0A4R5WIU4_MYCMU</name>
<reference evidence="7 8" key="1">
    <citation type="submission" date="2019-01" db="EMBL/GenBank/DDBJ databases">
        <title>High-quality-draft genome sequences of five non-tuberculosis mycobacteriaceae isolated from a nosocomial environment.</title>
        <authorList>
            <person name="Tiago I."/>
            <person name="Alarico S."/>
            <person name="Pereira S.G."/>
            <person name="Coelho C."/>
            <person name="Maranha A."/>
            <person name="Empadinhas N."/>
        </authorList>
    </citation>
    <scope>NUCLEOTIDE SEQUENCE [LARGE SCALE GENOMIC DNA]</scope>
    <source>
        <strain evidence="7 8">24AIII</strain>
    </source>
</reference>
<keyword evidence="3" id="KW-0560">Oxidoreductase</keyword>
<dbReference type="Pfam" id="PF00384">
    <property type="entry name" value="Molybdopterin"/>
    <property type="match status" value="1"/>
</dbReference>
<evidence type="ECO:0000259" key="6">
    <source>
        <dbReference type="PROSITE" id="PS51669"/>
    </source>
</evidence>
<dbReference type="Proteomes" id="UP000294929">
    <property type="component" value="Unassembled WGS sequence"/>
</dbReference>
<dbReference type="GO" id="GO:0043546">
    <property type="term" value="F:molybdopterin cofactor binding"/>
    <property type="evidence" value="ECO:0007669"/>
    <property type="project" value="InterPro"/>
</dbReference>
<evidence type="ECO:0000256" key="3">
    <source>
        <dbReference type="ARBA" id="ARBA00023002"/>
    </source>
</evidence>
<evidence type="ECO:0000256" key="2">
    <source>
        <dbReference type="ARBA" id="ARBA00022723"/>
    </source>
</evidence>
<dbReference type="RefSeq" id="WP_133426360.1">
    <property type="nucleotide sequence ID" value="NZ_SDLO01000006.1"/>
</dbReference>
<evidence type="ECO:0000256" key="1">
    <source>
        <dbReference type="ARBA" id="ARBA00022485"/>
    </source>
</evidence>
<organism evidence="7 8">
    <name type="scientific">Mycolicibacterium mucogenicum</name>
    <name type="common">Mycobacterium mucogenicum</name>
    <dbReference type="NCBI Taxonomy" id="56689"/>
    <lineage>
        <taxon>Bacteria</taxon>
        <taxon>Bacillati</taxon>
        <taxon>Actinomycetota</taxon>
        <taxon>Actinomycetes</taxon>
        <taxon>Mycobacteriales</taxon>
        <taxon>Mycobacteriaceae</taxon>
        <taxon>Mycolicibacterium</taxon>
    </lineage>
</organism>
<evidence type="ECO:0000256" key="5">
    <source>
        <dbReference type="ARBA" id="ARBA00023014"/>
    </source>
</evidence>
<dbReference type="SUPFAM" id="SSF53706">
    <property type="entry name" value="Formate dehydrogenase/DMSO reductase, domains 1-3"/>
    <property type="match status" value="1"/>
</dbReference>
<protein>
    <submittedName>
        <fullName evidence="7">Molybdopterin-binding oxidoreductase</fullName>
    </submittedName>
</protein>
<dbReference type="Gene3D" id="3.40.228.10">
    <property type="entry name" value="Dimethylsulfoxide Reductase, domain 2"/>
    <property type="match status" value="1"/>
</dbReference>
<dbReference type="Gene3D" id="3.40.50.740">
    <property type="match status" value="1"/>
</dbReference>
<accession>A0A4R5WIU4</accession>
<evidence type="ECO:0000256" key="4">
    <source>
        <dbReference type="ARBA" id="ARBA00023004"/>
    </source>
</evidence>
<dbReference type="GO" id="GO:0046872">
    <property type="term" value="F:metal ion binding"/>
    <property type="evidence" value="ECO:0007669"/>
    <property type="project" value="UniProtKB-KW"/>
</dbReference>
<feature type="domain" description="4Fe-4S Mo/W bis-MGD-type" evidence="6">
    <location>
        <begin position="1"/>
        <end position="57"/>
    </location>
</feature>
<dbReference type="InterPro" id="IPR050123">
    <property type="entry name" value="Prok_molybdopt-oxidoreductase"/>
</dbReference>
<dbReference type="PANTHER" id="PTHR43105">
    <property type="entry name" value="RESPIRATORY NITRATE REDUCTASE"/>
    <property type="match status" value="1"/>
</dbReference>
<dbReference type="EMBL" id="SDLO01000006">
    <property type="protein sequence ID" value="TDK90580.1"/>
    <property type="molecule type" value="Genomic_DNA"/>
</dbReference>
<dbReference type="InterPro" id="IPR006657">
    <property type="entry name" value="MoPterin_dinucl-bd_dom"/>
</dbReference>
<proteinExistence type="predicted"/>
<keyword evidence="2" id="KW-0479">Metal-binding</keyword>
<dbReference type="Pfam" id="PF04879">
    <property type="entry name" value="Molybdop_Fe4S4"/>
    <property type="match status" value="1"/>
</dbReference>
<comment type="caution">
    <text evidence="7">The sequence shown here is derived from an EMBL/GenBank/DDBJ whole genome shotgun (WGS) entry which is preliminary data.</text>
</comment>
<dbReference type="InterPro" id="IPR006656">
    <property type="entry name" value="Mopterin_OxRdtase"/>
</dbReference>
<evidence type="ECO:0000313" key="7">
    <source>
        <dbReference type="EMBL" id="TDK90580.1"/>
    </source>
</evidence>
<dbReference type="PROSITE" id="PS51669">
    <property type="entry name" value="4FE4S_MOW_BIS_MGD"/>
    <property type="match status" value="1"/>
</dbReference>
<dbReference type="GO" id="GO:0051539">
    <property type="term" value="F:4 iron, 4 sulfur cluster binding"/>
    <property type="evidence" value="ECO:0007669"/>
    <property type="project" value="UniProtKB-KW"/>
</dbReference>
<dbReference type="PANTHER" id="PTHR43105:SF9">
    <property type="entry name" value="NADPH-FE(3+) OXIDOREDUCTASE SUBUNIT ALPHA"/>
    <property type="match status" value="1"/>
</dbReference>
<keyword evidence="1" id="KW-0004">4Fe-4S</keyword>
<dbReference type="Pfam" id="PF01568">
    <property type="entry name" value="Molydop_binding"/>
    <property type="match status" value="1"/>
</dbReference>
<gene>
    <name evidence="7" type="ORF">EUA03_09195</name>
</gene>
<dbReference type="InterPro" id="IPR006963">
    <property type="entry name" value="Mopterin_OxRdtase_4Fe-4S_dom"/>
</dbReference>
<sequence length="738" mass="77478">MDTALRICPFCEATCGLTLTIDDGRVTGARGDHDDVFSAGFICPKGASFGELDNDPDRLTRPLVRRDGVLTEAPWDEAYAVVADRLGAVIAAHGGASVGVYLGNPNAHTIAGALYAPLILKALGTRQVFSASTLDQMPKHVALGLMFGSPGAFTVPDLDRTDHLVIIGANPLVSNGSVTTAADFLGKLRALKKRGGKLVVIDPARTQTAKLADRHLAPRPGTDAALLLAVVHVLFDEGLVDLGANAEHVVGVEQVRALAADFAPEAVEQACGVGADEIRELARELAAAPTAAVYGRIGTSTVEFGTIGSWLVDVINILTGNLDRPGGVMFPLGAAVPAPRPAKPGRGFRTGRWASRVSGYPEVMSELPATALAEEIDTAGDGQIKAMITIAGNPVLSAPDGDRLDKALDSVEFMLSVDPYLNETTRHADVILPPPPPSQSPHFDVLLNNLAVRNNVRYSPPVLPLDDRPGEAEILSRIALILSGVGAQADPALVDAQVIAMTLAKETHDPDSPVAGRDVDELTAMLPAGPGYERRLDMMLRLGPYGDAFGTRPDGLTLEKLKANPHGIDLGAMQPRIPEVLRTPSGRIELAPEPIVADVARLREALSRSAGGFLLVGRRHLRSNNSWMHNLPALSGGSNRCTLQIHPDDAADLGLTDVAIIKGPGGELLAPIEVTDVMRRGVVSLPHGWGHNRGGTGQQLASSHPGVNVNQLNDGTHLDRLSGTAVLNGIPVEIAAAG</sequence>
<dbReference type="SMART" id="SM00926">
    <property type="entry name" value="Molybdop_Fe4S4"/>
    <property type="match status" value="1"/>
</dbReference>
<dbReference type="SUPFAM" id="SSF50692">
    <property type="entry name" value="ADC-like"/>
    <property type="match status" value="1"/>
</dbReference>
<dbReference type="InterPro" id="IPR009010">
    <property type="entry name" value="Asp_de-COase-like_dom_sf"/>
</dbReference>
<dbReference type="AlphaFoldDB" id="A0A4R5WIU4"/>
<keyword evidence="5" id="KW-0411">Iron-sulfur</keyword>
<dbReference type="Gene3D" id="2.20.25.90">
    <property type="entry name" value="ADC-like domains"/>
    <property type="match status" value="1"/>
</dbReference>
<dbReference type="GO" id="GO:0016020">
    <property type="term" value="C:membrane"/>
    <property type="evidence" value="ECO:0007669"/>
    <property type="project" value="TreeGrafter"/>
</dbReference>
<keyword evidence="4" id="KW-0408">Iron</keyword>
<dbReference type="Gene3D" id="2.40.40.20">
    <property type="match status" value="1"/>
</dbReference>
<evidence type="ECO:0000313" key="8">
    <source>
        <dbReference type="Proteomes" id="UP000294929"/>
    </source>
</evidence>